<feature type="domain" description="GtrA/DPMS transmembrane" evidence="8">
    <location>
        <begin position="45"/>
        <end position="169"/>
    </location>
</feature>
<evidence type="ECO:0000313" key="10">
    <source>
        <dbReference type="Proteomes" id="UP000642125"/>
    </source>
</evidence>
<comment type="caution">
    <text evidence="9">The sequence shown here is derived from an EMBL/GenBank/DDBJ whole genome shotgun (WGS) entry which is preliminary data.</text>
</comment>
<reference evidence="9" key="1">
    <citation type="submission" date="2021-01" db="EMBL/GenBank/DDBJ databases">
        <title>Whole genome shotgun sequence of Cellulomonas pakistanensis NBRC 110800.</title>
        <authorList>
            <person name="Komaki H."/>
            <person name="Tamura T."/>
        </authorList>
    </citation>
    <scope>NUCLEOTIDE SEQUENCE</scope>
    <source>
        <strain evidence="9">NBRC 110800</strain>
    </source>
</reference>
<accession>A0A919U1Q3</accession>
<evidence type="ECO:0000256" key="1">
    <source>
        <dbReference type="ARBA" id="ARBA00004141"/>
    </source>
</evidence>
<keyword evidence="10" id="KW-1185">Reference proteome</keyword>
<keyword evidence="4 7" id="KW-1133">Transmembrane helix</keyword>
<dbReference type="EMBL" id="BONO01000003">
    <property type="protein sequence ID" value="GIG35138.1"/>
    <property type="molecule type" value="Genomic_DNA"/>
</dbReference>
<evidence type="ECO:0000256" key="7">
    <source>
        <dbReference type="SAM" id="Phobius"/>
    </source>
</evidence>
<comment type="similarity">
    <text evidence="2">Belongs to the GtrA family.</text>
</comment>
<protein>
    <recommendedName>
        <fullName evidence="8">GtrA/DPMS transmembrane domain-containing protein</fullName>
    </recommendedName>
</protein>
<feature type="transmembrane region" description="Helical" evidence="7">
    <location>
        <begin position="81"/>
        <end position="100"/>
    </location>
</feature>
<dbReference type="InterPro" id="IPR051401">
    <property type="entry name" value="GtrA_CellWall_Glycosyl"/>
</dbReference>
<keyword evidence="5 7" id="KW-0472">Membrane</keyword>
<dbReference type="PANTHER" id="PTHR38459:SF1">
    <property type="entry name" value="PROPHAGE BACTOPRENOL-LINKED GLUCOSE TRANSLOCASE HOMOLOG"/>
    <property type="match status" value="1"/>
</dbReference>
<feature type="region of interest" description="Disordered" evidence="6">
    <location>
        <begin position="1"/>
        <end position="21"/>
    </location>
</feature>
<dbReference type="InterPro" id="IPR007267">
    <property type="entry name" value="GtrA_DPMS_TM"/>
</dbReference>
<dbReference type="RefSeq" id="WP_203667184.1">
    <property type="nucleotide sequence ID" value="NZ_BONO01000003.1"/>
</dbReference>
<dbReference type="PANTHER" id="PTHR38459">
    <property type="entry name" value="PROPHAGE BACTOPRENOL-LINKED GLUCOSE TRANSLOCASE HOMOLOG"/>
    <property type="match status" value="1"/>
</dbReference>
<dbReference type="Pfam" id="PF04138">
    <property type="entry name" value="GtrA_DPMS_TM"/>
    <property type="match status" value="1"/>
</dbReference>
<feature type="transmembrane region" description="Helical" evidence="7">
    <location>
        <begin position="143"/>
        <end position="162"/>
    </location>
</feature>
<feature type="transmembrane region" description="Helical" evidence="7">
    <location>
        <begin position="43"/>
        <end position="61"/>
    </location>
</feature>
<evidence type="ECO:0000256" key="4">
    <source>
        <dbReference type="ARBA" id="ARBA00022989"/>
    </source>
</evidence>
<evidence type="ECO:0000313" key="9">
    <source>
        <dbReference type="EMBL" id="GIG35138.1"/>
    </source>
</evidence>
<sequence>MTPSGAPGLAAAPGPAPEGRPGRLHGLLYRVPRTSLRERGMELLRFGSVGTVAFVVDLGVYNLLRFGPVDLLHGKPLTARIIAVVLATLVSWLGSRHWTFAGQRTHRGGRELLLFSAINVVGIGFTVGTLWFSHYVLGHSGPFADNVANVIGIVLGTVVRYLGYKMFVFTGSAGLPVALAEVGHEAAREGEDGPRRHAAGQELPRPRPGNEGVTSDAERR</sequence>
<evidence type="ECO:0000256" key="2">
    <source>
        <dbReference type="ARBA" id="ARBA00009399"/>
    </source>
</evidence>
<feature type="region of interest" description="Disordered" evidence="6">
    <location>
        <begin position="186"/>
        <end position="220"/>
    </location>
</feature>
<proteinExistence type="inferred from homology"/>
<keyword evidence="3 7" id="KW-0812">Transmembrane</keyword>
<dbReference type="GO" id="GO:0005886">
    <property type="term" value="C:plasma membrane"/>
    <property type="evidence" value="ECO:0007669"/>
    <property type="project" value="TreeGrafter"/>
</dbReference>
<evidence type="ECO:0000256" key="5">
    <source>
        <dbReference type="ARBA" id="ARBA00023136"/>
    </source>
</evidence>
<dbReference type="AlphaFoldDB" id="A0A919U1Q3"/>
<feature type="compositionally biased region" description="Low complexity" evidence="6">
    <location>
        <begin position="1"/>
        <end position="19"/>
    </location>
</feature>
<evidence type="ECO:0000259" key="8">
    <source>
        <dbReference type="Pfam" id="PF04138"/>
    </source>
</evidence>
<feature type="compositionally biased region" description="Basic and acidic residues" evidence="6">
    <location>
        <begin position="186"/>
        <end position="195"/>
    </location>
</feature>
<name>A0A919U1Q3_9CELL</name>
<evidence type="ECO:0000256" key="6">
    <source>
        <dbReference type="SAM" id="MobiDB-lite"/>
    </source>
</evidence>
<organism evidence="9 10">
    <name type="scientific">Cellulomonas pakistanensis</name>
    <dbReference type="NCBI Taxonomy" id="992287"/>
    <lineage>
        <taxon>Bacteria</taxon>
        <taxon>Bacillati</taxon>
        <taxon>Actinomycetota</taxon>
        <taxon>Actinomycetes</taxon>
        <taxon>Micrococcales</taxon>
        <taxon>Cellulomonadaceae</taxon>
        <taxon>Cellulomonas</taxon>
    </lineage>
</organism>
<feature type="transmembrane region" description="Helical" evidence="7">
    <location>
        <begin position="112"/>
        <end position="137"/>
    </location>
</feature>
<dbReference type="Proteomes" id="UP000642125">
    <property type="component" value="Unassembled WGS sequence"/>
</dbReference>
<comment type="subcellular location">
    <subcellularLocation>
        <location evidence="1">Membrane</location>
        <topology evidence="1">Multi-pass membrane protein</topology>
    </subcellularLocation>
</comment>
<dbReference type="GO" id="GO:0000271">
    <property type="term" value="P:polysaccharide biosynthetic process"/>
    <property type="evidence" value="ECO:0007669"/>
    <property type="project" value="InterPro"/>
</dbReference>
<evidence type="ECO:0000256" key="3">
    <source>
        <dbReference type="ARBA" id="ARBA00022692"/>
    </source>
</evidence>
<gene>
    <name evidence="9" type="ORF">Cpa01nite_05190</name>
</gene>